<keyword evidence="3" id="KW-1185">Reference proteome</keyword>
<feature type="compositionally biased region" description="Basic residues" evidence="1">
    <location>
        <begin position="169"/>
        <end position="179"/>
    </location>
</feature>
<reference evidence="2 3" key="1">
    <citation type="journal article" date="2023" name="Plants (Basel)">
        <title>Bridging the Gap: Combining Genomics and Transcriptomics Approaches to Understand Stylosanthes scabra, an Orphan Legume from the Brazilian Caatinga.</title>
        <authorList>
            <person name="Ferreira-Neto J.R.C."/>
            <person name="da Silva M.D."/>
            <person name="Binneck E."/>
            <person name="de Melo N.F."/>
            <person name="da Silva R.H."/>
            <person name="de Melo A.L.T.M."/>
            <person name="Pandolfi V."/>
            <person name="Bustamante F.O."/>
            <person name="Brasileiro-Vidal A.C."/>
            <person name="Benko-Iseppon A.M."/>
        </authorList>
    </citation>
    <scope>NUCLEOTIDE SEQUENCE [LARGE SCALE GENOMIC DNA]</scope>
    <source>
        <tissue evidence="2">Leaves</tissue>
    </source>
</reference>
<name>A0ABU6WIQ1_9FABA</name>
<dbReference type="EMBL" id="JASCZI010181653">
    <property type="protein sequence ID" value="MED6185142.1"/>
    <property type="molecule type" value="Genomic_DNA"/>
</dbReference>
<feature type="non-terminal residue" evidence="2">
    <location>
        <position position="179"/>
    </location>
</feature>
<dbReference type="Proteomes" id="UP001341840">
    <property type="component" value="Unassembled WGS sequence"/>
</dbReference>
<evidence type="ECO:0000313" key="2">
    <source>
        <dbReference type="EMBL" id="MED6185142.1"/>
    </source>
</evidence>
<accession>A0ABU6WIQ1</accession>
<proteinExistence type="predicted"/>
<sequence>MKRGHTKKCPNLSVTMIQNPATPEVGPLPQTNRKRLQEIEGQGLQGIQGHYTTLPRLRIPVHSRILLPLIVNPEGASTRKWQYFEIMPLKFLDGLLEGIEETPTLVSPKGQEAIPGMGSMKLISIQENAPGRTEPKVKADAFKGAEKAPTIKMKLASRHLAPHQNLPLKVRKGRRTPRR</sequence>
<protein>
    <submittedName>
        <fullName evidence="2">Uncharacterized protein</fullName>
    </submittedName>
</protein>
<evidence type="ECO:0000313" key="3">
    <source>
        <dbReference type="Proteomes" id="UP001341840"/>
    </source>
</evidence>
<organism evidence="2 3">
    <name type="scientific">Stylosanthes scabra</name>
    <dbReference type="NCBI Taxonomy" id="79078"/>
    <lineage>
        <taxon>Eukaryota</taxon>
        <taxon>Viridiplantae</taxon>
        <taxon>Streptophyta</taxon>
        <taxon>Embryophyta</taxon>
        <taxon>Tracheophyta</taxon>
        <taxon>Spermatophyta</taxon>
        <taxon>Magnoliopsida</taxon>
        <taxon>eudicotyledons</taxon>
        <taxon>Gunneridae</taxon>
        <taxon>Pentapetalae</taxon>
        <taxon>rosids</taxon>
        <taxon>fabids</taxon>
        <taxon>Fabales</taxon>
        <taxon>Fabaceae</taxon>
        <taxon>Papilionoideae</taxon>
        <taxon>50 kb inversion clade</taxon>
        <taxon>dalbergioids sensu lato</taxon>
        <taxon>Dalbergieae</taxon>
        <taxon>Pterocarpus clade</taxon>
        <taxon>Stylosanthes</taxon>
    </lineage>
</organism>
<feature type="region of interest" description="Disordered" evidence="1">
    <location>
        <begin position="156"/>
        <end position="179"/>
    </location>
</feature>
<comment type="caution">
    <text evidence="2">The sequence shown here is derived from an EMBL/GenBank/DDBJ whole genome shotgun (WGS) entry which is preliminary data.</text>
</comment>
<gene>
    <name evidence="2" type="ORF">PIB30_054177</name>
</gene>
<evidence type="ECO:0000256" key="1">
    <source>
        <dbReference type="SAM" id="MobiDB-lite"/>
    </source>
</evidence>